<protein>
    <submittedName>
        <fullName evidence="2">Uncharacterized protein</fullName>
    </submittedName>
</protein>
<organism evidence="2 3">
    <name type="scientific">Bhargavaea ullalensis</name>
    <dbReference type="NCBI Taxonomy" id="1265685"/>
    <lineage>
        <taxon>Bacteria</taxon>
        <taxon>Bacillati</taxon>
        <taxon>Bacillota</taxon>
        <taxon>Bacilli</taxon>
        <taxon>Bacillales</taxon>
        <taxon>Caryophanaceae</taxon>
        <taxon>Bhargavaea</taxon>
    </lineage>
</organism>
<evidence type="ECO:0000313" key="2">
    <source>
        <dbReference type="EMBL" id="MET3576418.1"/>
    </source>
</evidence>
<gene>
    <name evidence="2" type="ORF">ABID49_002336</name>
</gene>
<proteinExistence type="predicted"/>
<feature type="transmembrane region" description="Helical" evidence="1">
    <location>
        <begin position="268"/>
        <end position="284"/>
    </location>
</feature>
<comment type="caution">
    <text evidence="2">The sequence shown here is derived from an EMBL/GenBank/DDBJ whole genome shotgun (WGS) entry which is preliminary data.</text>
</comment>
<dbReference type="EMBL" id="JBEPLW010000022">
    <property type="protein sequence ID" value="MET3576418.1"/>
    <property type="molecule type" value="Genomic_DNA"/>
</dbReference>
<reference evidence="2 3" key="1">
    <citation type="submission" date="2024-06" db="EMBL/GenBank/DDBJ databases">
        <title>Genomic Encyclopedia of Type Strains, Phase IV (KMG-IV): sequencing the most valuable type-strain genomes for metagenomic binning, comparative biology and taxonomic classification.</title>
        <authorList>
            <person name="Goeker M."/>
        </authorList>
    </citation>
    <scope>NUCLEOTIDE SEQUENCE [LARGE SCALE GENOMIC DNA]</scope>
    <source>
        <strain evidence="2 3">DSM 26128</strain>
    </source>
</reference>
<dbReference type="RefSeq" id="WP_354198445.1">
    <property type="nucleotide sequence ID" value="NZ_JBEPLW010000022.1"/>
</dbReference>
<keyword evidence="1" id="KW-1133">Transmembrane helix</keyword>
<sequence>MKLNWPLKMLSVFLSALPLAGALLTAAGVIYTLILGEWAVALFLLAITAFLLPLGWWVLRISIRVPRREDIVQVTGSGIVHEWALPKTGDAGKEEIPFSRMTSLYILPHAQRFMAGKTPFYAEYPRLVAEWREDGERRLLSITEKRPEDFWKLYEQFPPGIPVKTGYFNIAHYPDYALGPVLDEHEYREILTGEPLLLPFVPGRITLFGPPTPRLLMPGEERKRYVWIFDLSGVAVLMVCLSIMLIGLVRSMPGWEIENGMFVSDDEYNYVLLFLVPLFFFFHIRKRAYLVRLIIQAAVIVAIWLFAGWIAARSHPVHPDFMESVRFSAILTTVWILLSYAAGKLIAGAGVLYARWEEKRRLNA</sequence>
<name>A0ABV2GDP9_9BACL</name>
<feature type="transmembrane region" description="Helical" evidence="1">
    <location>
        <begin position="38"/>
        <end position="59"/>
    </location>
</feature>
<evidence type="ECO:0000256" key="1">
    <source>
        <dbReference type="SAM" id="Phobius"/>
    </source>
</evidence>
<keyword evidence="3" id="KW-1185">Reference proteome</keyword>
<evidence type="ECO:0000313" key="3">
    <source>
        <dbReference type="Proteomes" id="UP001549099"/>
    </source>
</evidence>
<feature type="transmembrane region" description="Helical" evidence="1">
    <location>
        <begin position="332"/>
        <end position="354"/>
    </location>
</feature>
<keyword evidence="1" id="KW-0472">Membrane</keyword>
<dbReference type="Proteomes" id="UP001549099">
    <property type="component" value="Unassembled WGS sequence"/>
</dbReference>
<feature type="transmembrane region" description="Helical" evidence="1">
    <location>
        <begin position="225"/>
        <end position="248"/>
    </location>
</feature>
<feature type="transmembrane region" description="Helical" evidence="1">
    <location>
        <begin position="291"/>
        <end position="312"/>
    </location>
</feature>
<keyword evidence="1" id="KW-0812">Transmembrane</keyword>
<accession>A0ABV2GDP9</accession>